<sequence>MEPKVNNDPMWHNFGNDSVAFTAYKSRSKFAVTLEGLQPLIDETYNNLRFISKNFNRCVPLSAYSYYIWSIAYARIGAIKRYQGQENQALHAPPLPIGDYLRSIGNIKDTTGIDYEVDFPAWPNEHGHFGRVSAENHYMYESLAAPVVIAQRMQQDLAYTRNPQQPSNWNLPEDLVPLEGVSAGLPTVNCLGWAPATSLTLEQQRFLESAGVCRDSIHPTLVKLPLNSRLLLDVYTFIRCTEAAICEFEHHSQRGSMAQMLWQKRSDEGTVSFSRTHHYCGNPMSAQCFTLIDRRIATAALITAFRVEKDEIQGTRPYCAYDFGEYKNVPDAWHQTRNRIFNHGDTEMWNLSTHRSMSSTFTSLARSIWVRKRLNENSMN</sequence>
<dbReference type="GeneID" id="115881811"/>
<dbReference type="AlphaFoldDB" id="A0A6J2XXH7"/>
<organism evidence="1 2">
    <name type="scientific">Sitophilus oryzae</name>
    <name type="common">Rice weevil</name>
    <name type="synonym">Curculio oryzae</name>
    <dbReference type="NCBI Taxonomy" id="7048"/>
    <lineage>
        <taxon>Eukaryota</taxon>
        <taxon>Metazoa</taxon>
        <taxon>Ecdysozoa</taxon>
        <taxon>Arthropoda</taxon>
        <taxon>Hexapoda</taxon>
        <taxon>Insecta</taxon>
        <taxon>Pterygota</taxon>
        <taxon>Neoptera</taxon>
        <taxon>Endopterygota</taxon>
        <taxon>Coleoptera</taxon>
        <taxon>Polyphaga</taxon>
        <taxon>Cucujiformia</taxon>
        <taxon>Curculionidae</taxon>
        <taxon>Dryophthorinae</taxon>
        <taxon>Sitophilus</taxon>
    </lineage>
</organism>
<gene>
    <name evidence="2" type="primary">LOC115881811</name>
</gene>
<evidence type="ECO:0000313" key="1">
    <source>
        <dbReference type="Proteomes" id="UP000504635"/>
    </source>
</evidence>
<reference evidence="2" key="1">
    <citation type="submission" date="2025-08" db="UniProtKB">
        <authorList>
            <consortium name="RefSeq"/>
        </authorList>
    </citation>
    <scope>IDENTIFICATION</scope>
    <source>
        <tissue evidence="2">Gonads</tissue>
    </source>
</reference>
<name>A0A6J2XXH7_SITOR</name>
<accession>A0A6J2XXH7</accession>
<evidence type="ECO:0000313" key="2">
    <source>
        <dbReference type="RefSeq" id="XP_030755349.1"/>
    </source>
</evidence>
<dbReference type="OrthoDB" id="7684061at2759"/>
<dbReference type="Proteomes" id="UP000504635">
    <property type="component" value="Unplaced"/>
</dbReference>
<keyword evidence="1" id="KW-1185">Reference proteome</keyword>
<dbReference type="RefSeq" id="XP_030755349.1">
    <property type="nucleotide sequence ID" value="XM_030899489.1"/>
</dbReference>
<proteinExistence type="predicted"/>
<protein>
    <submittedName>
        <fullName evidence="2">Uncharacterized protein LOC115881811 isoform X2</fullName>
    </submittedName>
</protein>